<organism evidence="1 2">
    <name type="scientific">Noviluteimonas lactosilytica</name>
    <dbReference type="NCBI Taxonomy" id="2888523"/>
    <lineage>
        <taxon>Bacteria</taxon>
        <taxon>Pseudomonadati</taxon>
        <taxon>Pseudomonadota</taxon>
        <taxon>Gammaproteobacteria</taxon>
        <taxon>Lysobacterales</taxon>
        <taxon>Lysobacteraceae</taxon>
        <taxon>Noviluteimonas</taxon>
    </lineage>
</organism>
<protein>
    <submittedName>
        <fullName evidence="1">Uncharacterized protein</fullName>
    </submittedName>
</protein>
<comment type="caution">
    <text evidence="1">The sequence shown here is derived from an EMBL/GenBank/DDBJ whole genome shotgun (WGS) entry which is preliminary data.</text>
</comment>
<name>A0ABS8JGB5_9GAMM</name>
<evidence type="ECO:0000313" key="1">
    <source>
        <dbReference type="EMBL" id="MCC8362639.1"/>
    </source>
</evidence>
<keyword evidence="2" id="KW-1185">Reference proteome</keyword>
<proteinExistence type="predicted"/>
<accession>A0ABS8JGB5</accession>
<dbReference type="EMBL" id="JAJGAK010000001">
    <property type="protein sequence ID" value="MCC8362639.1"/>
    <property type="molecule type" value="Genomic_DNA"/>
</dbReference>
<dbReference type="RefSeq" id="WP_230526222.1">
    <property type="nucleotide sequence ID" value="NZ_JAJGAK010000001.1"/>
</dbReference>
<sequence length="152" mass="16387">MDSQPIWLDSANALRHSAESLFRVATYQEGSIARLGAAVDLPAVSNTMIGPHAVAETIRQAFTLAAYAIATVSQQMSLTRGEALTLVDVLQQGLLEVDFNMTDDEKHFLAICDSIIAGGSYEGKIFDALKELDLFSALHARLCTTAIKEQSA</sequence>
<evidence type="ECO:0000313" key="2">
    <source>
        <dbReference type="Proteomes" id="UP001165293"/>
    </source>
</evidence>
<dbReference type="Proteomes" id="UP001165293">
    <property type="component" value="Unassembled WGS sequence"/>
</dbReference>
<reference evidence="1" key="1">
    <citation type="submission" date="2021-10" db="EMBL/GenBank/DDBJ databases">
        <authorList>
            <person name="Lyu M."/>
            <person name="Wang X."/>
            <person name="Meng X."/>
            <person name="Xu K."/>
        </authorList>
    </citation>
    <scope>NUCLEOTIDE SEQUENCE</scope>
    <source>
        <strain evidence="1">A6</strain>
    </source>
</reference>
<gene>
    <name evidence="1" type="ORF">LK996_06070</name>
</gene>